<dbReference type="EMBL" id="JAVDYB010000001">
    <property type="protein sequence ID" value="MDR7277956.1"/>
    <property type="molecule type" value="Genomic_DNA"/>
</dbReference>
<reference evidence="2" key="1">
    <citation type="submission" date="2023-07" db="EMBL/GenBank/DDBJ databases">
        <title>Sequencing the genomes of 1000 actinobacteria strains.</title>
        <authorList>
            <person name="Klenk H.-P."/>
        </authorList>
    </citation>
    <scope>NUCLEOTIDE SEQUENCE</scope>
    <source>
        <strain evidence="2">DSM 44707</strain>
    </source>
</reference>
<evidence type="ECO:0000259" key="1">
    <source>
        <dbReference type="Pfam" id="PF05685"/>
    </source>
</evidence>
<organism evidence="2 3">
    <name type="scientific">Catenuloplanes atrovinosus</name>
    <dbReference type="NCBI Taxonomy" id="137266"/>
    <lineage>
        <taxon>Bacteria</taxon>
        <taxon>Bacillati</taxon>
        <taxon>Actinomycetota</taxon>
        <taxon>Actinomycetes</taxon>
        <taxon>Micromonosporales</taxon>
        <taxon>Micromonosporaceae</taxon>
        <taxon>Catenuloplanes</taxon>
    </lineage>
</organism>
<proteinExistence type="predicted"/>
<dbReference type="Pfam" id="PF05685">
    <property type="entry name" value="Uma2"/>
    <property type="match status" value="1"/>
</dbReference>
<keyword evidence="2" id="KW-0378">Hydrolase</keyword>
<evidence type="ECO:0000313" key="3">
    <source>
        <dbReference type="Proteomes" id="UP001183643"/>
    </source>
</evidence>
<accession>A0AAE3YU88</accession>
<comment type="caution">
    <text evidence="2">The sequence shown here is derived from an EMBL/GenBank/DDBJ whole genome shotgun (WGS) entry which is preliminary data.</text>
</comment>
<dbReference type="PANTHER" id="PTHR35400">
    <property type="entry name" value="SLR1083 PROTEIN"/>
    <property type="match status" value="1"/>
</dbReference>
<evidence type="ECO:0000313" key="2">
    <source>
        <dbReference type="EMBL" id="MDR7277956.1"/>
    </source>
</evidence>
<keyword evidence="3" id="KW-1185">Reference proteome</keyword>
<gene>
    <name evidence="2" type="ORF">J2S41_004734</name>
</gene>
<dbReference type="SUPFAM" id="SSF52980">
    <property type="entry name" value="Restriction endonuclease-like"/>
    <property type="match status" value="1"/>
</dbReference>
<feature type="domain" description="Putative restriction endonuclease" evidence="1">
    <location>
        <begin position="16"/>
        <end position="179"/>
    </location>
</feature>
<dbReference type="InterPro" id="IPR011335">
    <property type="entry name" value="Restrct_endonuc-II-like"/>
</dbReference>
<dbReference type="AlphaFoldDB" id="A0AAE3YU88"/>
<protein>
    <submittedName>
        <fullName evidence="2">Uma2 family endonuclease</fullName>
    </submittedName>
</protein>
<dbReference type="CDD" id="cd06260">
    <property type="entry name" value="DUF820-like"/>
    <property type="match status" value="1"/>
</dbReference>
<dbReference type="InterPro" id="IPR012296">
    <property type="entry name" value="Nuclease_put_TT1808"/>
</dbReference>
<keyword evidence="2" id="KW-0255">Endonuclease</keyword>
<name>A0AAE3YU88_9ACTN</name>
<dbReference type="Gene3D" id="3.90.1570.10">
    <property type="entry name" value="tt1808, chain A"/>
    <property type="match status" value="1"/>
</dbReference>
<dbReference type="GO" id="GO:0004519">
    <property type="term" value="F:endonuclease activity"/>
    <property type="evidence" value="ECO:0007669"/>
    <property type="project" value="UniProtKB-KW"/>
</dbReference>
<sequence>MSVSAFDPHPFPWTEDEYFALGETDNRIELIDGMLLVSPAPRNAHQIISMMLVRAVFPAVMEAGLIPMEATNVRLATDRIVIPDVVVADASFEATVTEAADVVLVCEITSPSNAISDRVTKMQLYAAARIEWYLLVEPDAADPAQITMWLFRRHGDHYVEYATAKPGGTLTSAEPFPMEIPTDSLVLKR</sequence>
<dbReference type="RefSeq" id="WP_310370567.1">
    <property type="nucleotide sequence ID" value="NZ_JAVDYB010000001.1"/>
</dbReference>
<dbReference type="PANTHER" id="PTHR35400:SF3">
    <property type="entry name" value="SLL1072 PROTEIN"/>
    <property type="match status" value="1"/>
</dbReference>
<dbReference type="Proteomes" id="UP001183643">
    <property type="component" value="Unassembled WGS sequence"/>
</dbReference>
<keyword evidence="2" id="KW-0540">Nuclease</keyword>
<dbReference type="InterPro" id="IPR008538">
    <property type="entry name" value="Uma2"/>
</dbReference>